<gene>
    <name evidence="1" type="ORF">KFK09_012200</name>
</gene>
<protein>
    <submittedName>
        <fullName evidence="1">Uncharacterized protein</fullName>
    </submittedName>
</protein>
<dbReference type="Proteomes" id="UP000829196">
    <property type="component" value="Unassembled WGS sequence"/>
</dbReference>
<accession>A0A8T3BH12</accession>
<comment type="caution">
    <text evidence="1">The sequence shown here is derived from an EMBL/GenBank/DDBJ whole genome shotgun (WGS) entry which is preliminary data.</text>
</comment>
<sequence length="127" mass="14538">MKKAMGKTILGANKRKTRCRQERDLTDPLDSPLGCLFIRSLPFLIHFILLPPFSLLPSPLSLSTRSRDWPSTRTFSHSRYRLSLRKTLSVLEIGPRCGRFSLLTKSALDEEKVSNFKARMNSDDEDL</sequence>
<dbReference type="EMBL" id="JAGYWB010000009">
    <property type="protein sequence ID" value="KAI0511570.1"/>
    <property type="molecule type" value="Genomic_DNA"/>
</dbReference>
<organism evidence="1 2">
    <name type="scientific">Dendrobium nobile</name>
    <name type="common">Orchid</name>
    <dbReference type="NCBI Taxonomy" id="94219"/>
    <lineage>
        <taxon>Eukaryota</taxon>
        <taxon>Viridiplantae</taxon>
        <taxon>Streptophyta</taxon>
        <taxon>Embryophyta</taxon>
        <taxon>Tracheophyta</taxon>
        <taxon>Spermatophyta</taxon>
        <taxon>Magnoliopsida</taxon>
        <taxon>Liliopsida</taxon>
        <taxon>Asparagales</taxon>
        <taxon>Orchidaceae</taxon>
        <taxon>Epidendroideae</taxon>
        <taxon>Malaxideae</taxon>
        <taxon>Dendrobiinae</taxon>
        <taxon>Dendrobium</taxon>
    </lineage>
</organism>
<evidence type="ECO:0000313" key="1">
    <source>
        <dbReference type="EMBL" id="KAI0511570.1"/>
    </source>
</evidence>
<name>A0A8T3BH12_DENNO</name>
<keyword evidence="2" id="KW-1185">Reference proteome</keyword>
<evidence type="ECO:0000313" key="2">
    <source>
        <dbReference type="Proteomes" id="UP000829196"/>
    </source>
</evidence>
<dbReference type="AlphaFoldDB" id="A0A8T3BH12"/>
<proteinExistence type="predicted"/>
<reference evidence="1" key="1">
    <citation type="journal article" date="2022" name="Front. Genet.">
        <title>Chromosome-Scale Assembly of the Dendrobium nobile Genome Provides Insights Into the Molecular Mechanism of the Biosynthesis of the Medicinal Active Ingredient of Dendrobium.</title>
        <authorList>
            <person name="Xu Q."/>
            <person name="Niu S.-C."/>
            <person name="Li K.-L."/>
            <person name="Zheng P.-J."/>
            <person name="Zhang X.-J."/>
            <person name="Jia Y."/>
            <person name="Liu Y."/>
            <person name="Niu Y.-X."/>
            <person name="Yu L.-H."/>
            <person name="Chen D.-F."/>
            <person name="Zhang G.-Q."/>
        </authorList>
    </citation>
    <scope>NUCLEOTIDE SEQUENCE</scope>
    <source>
        <tissue evidence="1">Leaf</tissue>
    </source>
</reference>